<dbReference type="PANTHER" id="PTHR34666:SF3">
    <property type="entry name" value="OS04G0436000 PROTEIN"/>
    <property type="match status" value="1"/>
</dbReference>
<comment type="caution">
    <text evidence="2">The sequence shown here is derived from an EMBL/GenBank/DDBJ whole genome shotgun (WGS) entry which is preliminary data.</text>
</comment>
<name>A0A8J5VFB9_ZIZPA</name>
<feature type="compositionally biased region" description="Basic and acidic residues" evidence="1">
    <location>
        <begin position="80"/>
        <end position="100"/>
    </location>
</feature>
<feature type="region of interest" description="Disordered" evidence="1">
    <location>
        <begin position="70"/>
        <end position="113"/>
    </location>
</feature>
<feature type="compositionally biased region" description="Acidic residues" evidence="1">
    <location>
        <begin position="70"/>
        <end position="79"/>
    </location>
</feature>
<keyword evidence="3" id="KW-1185">Reference proteome</keyword>
<dbReference type="AlphaFoldDB" id="A0A8J5VFB9"/>
<dbReference type="PANTHER" id="PTHR34666">
    <property type="entry name" value="EXPRESSED PROTEIN"/>
    <property type="match status" value="1"/>
</dbReference>
<accession>A0A8J5VFB9</accession>
<sequence length="220" mass="23818">MDDFTFPTAAAAADTEEPLRLHHHHHLSRHSLPFPHFTASPLWFPSSCPVAAAAPVAVASKDVVQVVMAADDDDGEEEGREPTSVDAGSRREEERAEATEFFRGGAGGGGAAAADDEEKMDLLWEDFNEELAAVQGHRVGSFPRSEAVARAAGLELSESDTESEPPPGHGCAPMLLASSRAGATGHYRRTSSWLLLMKIFKRLFVIEKTISSSSRHFRPR</sequence>
<organism evidence="2 3">
    <name type="scientific">Zizania palustris</name>
    <name type="common">Northern wild rice</name>
    <dbReference type="NCBI Taxonomy" id="103762"/>
    <lineage>
        <taxon>Eukaryota</taxon>
        <taxon>Viridiplantae</taxon>
        <taxon>Streptophyta</taxon>
        <taxon>Embryophyta</taxon>
        <taxon>Tracheophyta</taxon>
        <taxon>Spermatophyta</taxon>
        <taxon>Magnoliopsida</taxon>
        <taxon>Liliopsida</taxon>
        <taxon>Poales</taxon>
        <taxon>Poaceae</taxon>
        <taxon>BOP clade</taxon>
        <taxon>Oryzoideae</taxon>
        <taxon>Oryzeae</taxon>
        <taxon>Zizaniinae</taxon>
        <taxon>Zizania</taxon>
    </lineage>
</organism>
<evidence type="ECO:0000256" key="1">
    <source>
        <dbReference type="SAM" id="MobiDB-lite"/>
    </source>
</evidence>
<proteinExistence type="predicted"/>
<protein>
    <submittedName>
        <fullName evidence="2">Uncharacterized protein</fullName>
    </submittedName>
</protein>
<dbReference type="Proteomes" id="UP000729402">
    <property type="component" value="Unassembled WGS sequence"/>
</dbReference>
<gene>
    <name evidence="2" type="ORF">GUJ93_ZPchr0004g39750</name>
</gene>
<reference evidence="2" key="1">
    <citation type="journal article" date="2021" name="bioRxiv">
        <title>Whole Genome Assembly and Annotation of Northern Wild Rice, Zizania palustris L., Supports a Whole Genome Duplication in the Zizania Genus.</title>
        <authorList>
            <person name="Haas M."/>
            <person name="Kono T."/>
            <person name="Macchietto M."/>
            <person name="Millas R."/>
            <person name="McGilp L."/>
            <person name="Shao M."/>
            <person name="Duquette J."/>
            <person name="Hirsch C.N."/>
            <person name="Kimball J."/>
        </authorList>
    </citation>
    <scope>NUCLEOTIDE SEQUENCE</scope>
    <source>
        <tissue evidence="2">Fresh leaf tissue</tissue>
    </source>
</reference>
<dbReference type="EMBL" id="JAAALK010000285">
    <property type="protein sequence ID" value="KAG8064560.1"/>
    <property type="molecule type" value="Genomic_DNA"/>
</dbReference>
<dbReference type="OrthoDB" id="1917400at2759"/>
<evidence type="ECO:0000313" key="3">
    <source>
        <dbReference type="Proteomes" id="UP000729402"/>
    </source>
</evidence>
<evidence type="ECO:0000313" key="2">
    <source>
        <dbReference type="EMBL" id="KAG8064560.1"/>
    </source>
</evidence>
<reference evidence="2" key="2">
    <citation type="submission" date="2021-02" db="EMBL/GenBank/DDBJ databases">
        <authorList>
            <person name="Kimball J.A."/>
            <person name="Haas M.W."/>
            <person name="Macchietto M."/>
            <person name="Kono T."/>
            <person name="Duquette J."/>
            <person name="Shao M."/>
        </authorList>
    </citation>
    <scope>NUCLEOTIDE SEQUENCE</scope>
    <source>
        <tissue evidence="2">Fresh leaf tissue</tissue>
    </source>
</reference>